<evidence type="ECO:0000313" key="10">
    <source>
        <dbReference type="EMBL" id="KTB00671.1"/>
    </source>
</evidence>
<evidence type="ECO:0000256" key="3">
    <source>
        <dbReference type="ARBA" id="ARBA00022448"/>
    </source>
</evidence>
<evidence type="ECO:0000256" key="7">
    <source>
        <dbReference type="SAM" id="Phobius"/>
    </source>
</evidence>
<feature type="transmembrane region" description="Helical" evidence="7">
    <location>
        <begin position="747"/>
        <end position="767"/>
    </location>
</feature>
<feature type="transmembrane region" description="Helical" evidence="7">
    <location>
        <begin position="145"/>
        <end position="165"/>
    </location>
</feature>
<keyword evidence="3" id="KW-0813">Transport</keyword>
<dbReference type="Proteomes" id="UP000054886">
    <property type="component" value="Unassembled WGS sequence"/>
</dbReference>
<evidence type="ECO:0000256" key="4">
    <source>
        <dbReference type="ARBA" id="ARBA00022692"/>
    </source>
</evidence>
<accession>A0A0W0CM38</accession>
<protein>
    <submittedName>
        <fullName evidence="10">Sporulation-specific protein 75</fullName>
    </submittedName>
</protein>
<feature type="transmembrane region" description="Helical" evidence="7">
    <location>
        <begin position="583"/>
        <end position="607"/>
    </location>
</feature>
<evidence type="ECO:0000256" key="1">
    <source>
        <dbReference type="ARBA" id="ARBA00004141"/>
    </source>
</evidence>
<evidence type="ECO:0000313" key="11">
    <source>
        <dbReference type="Proteomes" id="UP000054886"/>
    </source>
</evidence>
<dbReference type="GO" id="GO:0030476">
    <property type="term" value="P:ascospore wall assembly"/>
    <property type="evidence" value="ECO:0007669"/>
    <property type="project" value="EnsemblFungi"/>
</dbReference>
<dbReference type="PANTHER" id="PTHR13018">
    <property type="entry name" value="PROBABLE MEMBRANE PROTEIN DUF221-RELATED"/>
    <property type="match status" value="1"/>
</dbReference>
<dbReference type="VEuPathDB" id="FungiDB:GVI51_D05709"/>
<dbReference type="VEuPathDB" id="FungiDB:GW608_D05951"/>
<organism evidence="10 11">
    <name type="scientific">Candida glabrata</name>
    <name type="common">Yeast</name>
    <name type="synonym">Torulopsis glabrata</name>
    <dbReference type="NCBI Taxonomy" id="5478"/>
    <lineage>
        <taxon>Eukaryota</taxon>
        <taxon>Fungi</taxon>
        <taxon>Dikarya</taxon>
        <taxon>Ascomycota</taxon>
        <taxon>Saccharomycotina</taxon>
        <taxon>Saccharomycetes</taxon>
        <taxon>Saccharomycetales</taxon>
        <taxon>Saccharomycetaceae</taxon>
        <taxon>Nakaseomyces</taxon>
    </lineage>
</organism>
<feature type="transmembrane region" description="Helical" evidence="7">
    <location>
        <begin position="679"/>
        <end position="701"/>
    </location>
</feature>
<dbReference type="InterPro" id="IPR003864">
    <property type="entry name" value="CSC1/OSCA1-like_7TM"/>
</dbReference>
<dbReference type="GO" id="GO:0005886">
    <property type="term" value="C:plasma membrane"/>
    <property type="evidence" value="ECO:0007669"/>
    <property type="project" value="TreeGrafter"/>
</dbReference>
<dbReference type="AlphaFoldDB" id="A0A0W0CM38"/>
<feature type="transmembrane region" description="Helical" evidence="7">
    <location>
        <begin position="541"/>
        <end position="562"/>
    </location>
</feature>
<sequence>MDAAIKDHKCVATSNDIYVDTKSWNLTHKLISSFLNTARAGSAHKDADMSVNSFFLGIGASAGYFLFQLFAFSLLRRIASNIYQSNSVLRRYENNSTLDFSNRNPSIWERFTSKYVPRIFKESIDNYEAIVGLDGFLFMRFLKKLILLFSLLSLGIVPVLIPLHLTSSDNNKNDLTRVFNSTQPQSNRIDKINMSNISMKKSDRLVCHFIFALIIIVAFQFFIVAELKYAYGKINTTIITKSYQNIVFVDNIPAEVLKDDSKIMEYFNKIQPNSVVAAARLPNNIFEIRKTHKNIERHAYIIEKIISKIILEKFFKVGHLLLSTNDPSVEIPPTSLMVLSYHQLCQKILFNLRSFDKYFYCELKFKLQKIKPSKYFVYIPQFKRKSALEYQYDSLDREIHYYQKYLDLWLTYFPKKNEPDSSTIPGNEKMQEYSNKAFLLFNSVSQAMQFYQLLQSSSVCQWNYPMIGAHPKDIIWINIVGRNPITITLRKLAGRLIGVLVILGWIVPIAFIGLVTQIPYLTNLLPYSNHFNVTSKCLRDVTKAVFPLVTLIFLTEFVPYIFRVISYLKGCRTGAEIEMDIQRWFFMFLLVHIFFVVTISSGLSLLLEKLLISPVSIPNILAHDLPKSSNFFCSFILLRGFAYSGGNIIRLKELFFEIVYYRPRMPTPHNKMQRLKKNLFFQWGSIYPLFTVIGCICIIYSIIAPFILPLAVLSLSLVYYSFKYLFIYQFNSENISETHGKLYPEALSQLYAGIYCMEFSLIGLFALFNCYKLSTSMAFMSILTVLIHAEISKKFIRRLHNLHLNSLHDYTSSDSISPRAESLESYIFPPITNEIWVPTDQMGIAENERPYLQASLSLKCDFEKAYITKFGNICINPDISE</sequence>
<feature type="transmembrane region" description="Helical" evidence="7">
    <location>
        <begin position="205"/>
        <end position="225"/>
    </location>
</feature>
<evidence type="ECO:0000256" key="6">
    <source>
        <dbReference type="ARBA" id="ARBA00023136"/>
    </source>
</evidence>
<evidence type="ECO:0000259" key="9">
    <source>
        <dbReference type="Pfam" id="PF13967"/>
    </source>
</evidence>
<keyword evidence="6 7" id="KW-0472">Membrane</keyword>
<name>A0A0W0CM38_CANGB</name>
<gene>
    <name evidence="10" type="ORF">AO440_000847</name>
</gene>
<dbReference type="PANTHER" id="PTHR13018:SF20">
    <property type="entry name" value="SPORULATION-SPECIFIC PROTEIN 75"/>
    <property type="match status" value="1"/>
</dbReference>
<proteinExistence type="inferred from homology"/>
<comment type="caution">
    <text evidence="10">The sequence shown here is derived from an EMBL/GenBank/DDBJ whole genome shotgun (WGS) entry which is preliminary data.</text>
</comment>
<dbReference type="EMBL" id="LLZZ01000136">
    <property type="protein sequence ID" value="KTB00671.1"/>
    <property type="molecule type" value="Genomic_DNA"/>
</dbReference>
<dbReference type="GO" id="GO:0005227">
    <property type="term" value="F:calcium-activated cation channel activity"/>
    <property type="evidence" value="ECO:0007669"/>
    <property type="project" value="InterPro"/>
</dbReference>
<dbReference type="Pfam" id="PF13967">
    <property type="entry name" value="RSN1_TM"/>
    <property type="match status" value="1"/>
</dbReference>
<dbReference type="VEuPathDB" id="FungiDB:CAGL0D05720g"/>
<evidence type="ECO:0000256" key="5">
    <source>
        <dbReference type="ARBA" id="ARBA00022989"/>
    </source>
</evidence>
<feature type="domain" description="CSC1/OSCA1-like N-terminal transmembrane" evidence="9">
    <location>
        <begin position="57"/>
        <end position="226"/>
    </location>
</feature>
<keyword evidence="4 7" id="KW-0812">Transmembrane</keyword>
<dbReference type="VEuPathDB" id="FungiDB:B1J91_D05720g"/>
<feature type="transmembrane region" description="Helical" evidence="7">
    <location>
        <begin position="54"/>
        <end position="75"/>
    </location>
</feature>
<dbReference type="VEuPathDB" id="FungiDB:GWK60_D05907"/>
<comment type="similarity">
    <text evidence="2">Belongs to the CSC1 (TC 1.A.17) family.</text>
</comment>
<dbReference type="InterPro" id="IPR045122">
    <property type="entry name" value="Csc1-like"/>
</dbReference>
<feature type="transmembrane region" description="Helical" evidence="7">
    <location>
        <begin position="707"/>
        <end position="726"/>
    </location>
</feature>
<dbReference type="InterPro" id="IPR032880">
    <property type="entry name" value="CSC1/OSCA1-like_N"/>
</dbReference>
<feature type="domain" description="CSC1/OSCA1-like 7TM region" evidence="8">
    <location>
        <begin position="490"/>
        <end position="765"/>
    </location>
</feature>
<dbReference type="Pfam" id="PF02714">
    <property type="entry name" value="RSN1_7TM"/>
    <property type="match status" value="1"/>
</dbReference>
<keyword evidence="5 7" id="KW-1133">Transmembrane helix</keyword>
<evidence type="ECO:0000256" key="2">
    <source>
        <dbReference type="ARBA" id="ARBA00007779"/>
    </source>
</evidence>
<feature type="transmembrane region" description="Helical" evidence="7">
    <location>
        <begin position="496"/>
        <end position="521"/>
    </location>
</feature>
<evidence type="ECO:0000259" key="8">
    <source>
        <dbReference type="Pfam" id="PF02714"/>
    </source>
</evidence>
<reference evidence="10 11" key="1">
    <citation type="submission" date="2015-10" db="EMBL/GenBank/DDBJ databases">
        <title>Draft genomes sequences of Candida glabrata isolates 1A, 1B, 2A, 2B, 3A and 3B.</title>
        <authorList>
            <person name="Haavelsrud O.E."/>
            <person name="Gaustad P."/>
        </authorList>
    </citation>
    <scope>NUCLEOTIDE SEQUENCE [LARGE SCALE GENOMIC DNA]</scope>
    <source>
        <strain evidence="10">910700640</strain>
    </source>
</reference>
<comment type="subcellular location">
    <subcellularLocation>
        <location evidence="1">Membrane</location>
        <topology evidence="1">Multi-pass membrane protein</topology>
    </subcellularLocation>
</comment>